<evidence type="ECO:0000313" key="2">
    <source>
        <dbReference type="Proteomes" id="UP000031671"/>
    </source>
</evidence>
<dbReference type="PANTHER" id="PTHR42834">
    <property type="entry name" value="ENDONUCLEASE/EXONUCLEASE/PHOSPHATASE FAMILY PROTEIN (AFU_ORTHOLOGUE AFUA_3G09210)"/>
    <property type="match status" value="1"/>
</dbReference>
<dbReference type="Gene3D" id="3.60.10.10">
    <property type="entry name" value="Endonuclease/exonuclease/phosphatase"/>
    <property type="match status" value="1"/>
</dbReference>
<proteinExistence type="predicted"/>
<dbReference type="PANTHER" id="PTHR42834:SF1">
    <property type="entry name" value="ENDONUCLEASE_EXONUCLEASE_PHOSPHATASE FAMILY PROTEIN (AFU_ORTHOLOGUE AFUA_3G09210)"/>
    <property type="match status" value="1"/>
</dbReference>
<gene>
    <name evidence="1" type="ORF">JCM19231_300</name>
</gene>
<accession>A0A0B8NZM6</accession>
<reference evidence="1 2" key="2">
    <citation type="submission" date="2015-01" db="EMBL/GenBank/DDBJ databases">
        <authorList>
            <consortium name="NBRP consortium"/>
            <person name="Sawabe T."/>
            <person name="Meirelles P."/>
            <person name="Feng G."/>
            <person name="Sayaka M."/>
            <person name="Hattori M."/>
            <person name="Ohkuma M."/>
        </authorList>
    </citation>
    <scope>NUCLEOTIDE SEQUENCE [LARGE SCALE GENOMIC DNA]</scope>
    <source>
        <strain evidence="2">JCM 19231</strain>
    </source>
</reference>
<comment type="caution">
    <text evidence="1">The sequence shown here is derived from an EMBL/GenBank/DDBJ whole genome shotgun (WGS) entry which is preliminary data.</text>
</comment>
<dbReference type="Proteomes" id="UP000031671">
    <property type="component" value="Unassembled WGS sequence"/>
</dbReference>
<sequence length="174" mass="19372">MLILTNREHAPESYETWAARDTYIGGDETSGTPLHGEQGALIEHSYGYIDIVEELKPHTYSYSYNDTVGTLDYVLVDADLKGYVVDAQVWPINAVESTLFEYSTQYSGDLPKYGDPYRSSDHDPAIVVFQFKKNGGGNDSQDGQGSSSSGGSFDFLLLMLILTGFFIRNYPRIK</sequence>
<name>A0A0B8NZM6_9VIBR</name>
<organism evidence="1 2">
    <name type="scientific">Vibrio ishigakensis</name>
    <dbReference type="NCBI Taxonomy" id="1481914"/>
    <lineage>
        <taxon>Bacteria</taxon>
        <taxon>Pseudomonadati</taxon>
        <taxon>Pseudomonadota</taxon>
        <taxon>Gammaproteobacteria</taxon>
        <taxon>Vibrionales</taxon>
        <taxon>Vibrionaceae</taxon>
        <taxon>Vibrio</taxon>
    </lineage>
</organism>
<dbReference type="SUPFAM" id="SSF56219">
    <property type="entry name" value="DNase I-like"/>
    <property type="match status" value="1"/>
</dbReference>
<dbReference type="EMBL" id="BBRZ01000030">
    <property type="protein sequence ID" value="GAM56473.1"/>
    <property type="molecule type" value="Genomic_DNA"/>
</dbReference>
<reference evidence="1 2" key="1">
    <citation type="submission" date="2015-01" db="EMBL/GenBank/DDBJ databases">
        <title>Vibrio sp. C1 JCM 19231 whole genome shotgun sequence.</title>
        <authorList>
            <person name="Sawabe T."/>
            <person name="Meirelles P."/>
            <person name="Feng G."/>
            <person name="Sayaka M."/>
            <person name="Hattori M."/>
            <person name="Ohkuma M."/>
        </authorList>
    </citation>
    <scope>NUCLEOTIDE SEQUENCE [LARGE SCALE GENOMIC DNA]</scope>
    <source>
        <strain evidence="2">JCM 19231</strain>
    </source>
</reference>
<dbReference type="InterPro" id="IPR036691">
    <property type="entry name" value="Endo/exonu/phosph_ase_sf"/>
</dbReference>
<dbReference type="AlphaFoldDB" id="A0A0B8NZM6"/>
<keyword evidence="2" id="KW-1185">Reference proteome</keyword>
<protein>
    <submittedName>
        <fullName evidence="1">Extracellular deoxyribonuclease xds</fullName>
    </submittedName>
</protein>
<evidence type="ECO:0000313" key="1">
    <source>
        <dbReference type="EMBL" id="GAM56473.1"/>
    </source>
</evidence>